<dbReference type="EMBL" id="LAQS01000030">
    <property type="protein sequence ID" value="KKZ72088.1"/>
    <property type="molecule type" value="Genomic_DNA"/>
</dbReference>
<reference evidence="2 3" key="1">
    <citation type="submission" date="2015-05" db="EMBL/GenBank/DDBJ databases">
        <title>Draft Genome assembly of Streptomyces showdoensis.</title>
        <authorList>
            <person name="Thapa K.K."/>
            <person name="Metsa-Ketela M."/>
        </authorList>
    </citation>
    <scope>NUCLEOTIDE SEQUENCE [LARGE SCALE GENOMIC DNA]</scope>
    <source>
        <strain evidence="2 3">ATCC 15227</strain>
    </source>
</reference>
<accession>A0A2P2GKQ7</accession>
<evidence type="ECO:0000256" key="1">
    <source>
        <dbReference type="SAM" id="MobiDB-lite"/>
    </source>
</evidence>
<dbReference type="Proteomes" id="UP000265325">
    <property type="component" value="Unassembled WGS sequence"/>
</dbReference>
<evidence type="ECO:0000313" key="3">
    <source>
        <dbReference type="Proteomes" id="UP000265325"/>
    </source>
</evidence>
<proteinExistence type="predicted"/>
<name>A0A2P2GKQ7_STREW</name>
<organism evidence="2 3">
    <name type="scientific">Streptomyces showdoensis</name>
    <dbReference type="NCBI Taxonomy" id="68268"/>
    <lineage>
        <taxon>Bacteria</taxon>
        <taxon>Bacillati</taxon>
        <taxon>Actinomycetota</taxon>
        <taxon>Actinomycetes</taxon>
        <taxon>Kitasatosporales</taxon>
        <taxon>Streptomycetaceae</taxon>
        <taxon>Streptomyces</taxon>
    </lineage>
</organism>
<sequence>MTRGRGRPPTFTPDAREKFLAAVTAGAYLRDAAARVGVTGYVPTQYATKDPEFAAAFLAARAAGQAARKEGMAHGERRYNDERCRCKTVCRPAATRARARRRARAAEQPPTDGPSSPAPPTSFSLLVSSVGQGRTAA</sequence>
<gene>
    <name evidence="2" type="ORF">VO63_20120</name>
</gene>
<keyword evidence="3" id="KW-1185">Reference proteome</keyword>
<dbReference type="RefSeq" id="WP_046909250.1">
    <property type="nucleotide sequence ID" value="NZ_BAAAXG010000009.1"/>
</dbReference>
<feature type="compositionally biased region" description="Polar residues" evidence="1">
    <location>
        <begin position="123"/>
        <end position="137"/>
    </location>
</feature>
<dbReference type="AlphaFoldDB" id="A0A2P2GKQ7"/>
<protein>
    <submittedName>
        <fullName evidence="2">Uncharacterized protein</fullName>
    </submittedName>
</protein>
<feature type="region of interest" description="Disordered" evidence="1">
    <location>
        <begin position="94"/>
        <end position="137"/>
    </location>
</feature>
<evidence type="ECO:0000313" key="2">
    <source>
        <dbReference type="EMBL" id="KKZ72088.1"/>
    </source>
</evidence>
<comment type="caution">
    <text evidence="2">The sequence shown here is derived from an EMBL/GenBank/DDBJ whole genome shotgun (WGS) entry which is preliminary data.</text>
</comment>